<reference evidence="1 2" key="1">
    <citation type="submission" date="2018-08" db="EMBL/GenBank/DDBJ databases">
        <title>A genome reference for cultivated species of the human gut microbiota.</title>
        <authorList>
            <person name="Zou Y."/>
            <person name="Xue W."/>
            <person name="Luo G."/>
        </authorList>
    </citation>
    <scope>NUCLEOTIDE SEQUENCE [LARGE SCALE GENOMIC DNA]</scope>
    <source>
        <strain evidence="1 2">OF03-3</strain>
    </source>
</reference>
<dbReference type="Proteomes" id="UP000285604">
    <property type="component" value="Unassembled WGS sequence"/>
</dbReference>
<comment type="caution">
    <text evidence="1">The sequence shown here is derived from an EMBL/GenBank/DDBJ whole genome shotgun (WGS) entry which is preliminary data.</text>
</comment>
<proteinExistence type="predicted"/>
<sequence>MGFTPELCFEHLLYHFAQEVKKREKSFVAEPSQMESMKKVASWLTTGKEHCWLVLNGITGNGKTTCVKGMRSSSTAVRFPILAMAKAACSAPRQESG</sequence>
<gene>
    <name evidence="1" type="ORF">DXA63_13730</name>
</gene>
<evidence type="ECO:0000313" key="2">
    <source>
        <dbReference type="Proteomes" id="UP000285604"/>
    </source>
</evidence>
<organism evidence="1 2">
    <name type="scientific">Segatella copri</name>
    <dbReference type="NCBI Taxonomy" id="165179"/>
    <lineage>
        <taxon>Bacteria</taxon>
        <taxon>Pseudomonadati</taxon>
        <taxon>Bacteroidota</taxon>
        <taxon>Bacteroidia</taxon>
        <taxon>Bacteroidales</taxon>
        <taxon>Prevotellaceae</taxon>
        <taxon>Segatella</taxon>
    </lineage>
</organism>
<dbReference type="EMBL" id="QSCI01000089">
    <property type="protein sequence ID" value="RGX90918.1"/>
    <property type="molecule type" value="Genomic_DNA"/>
</dbReference>
<evidence type="ECO:0000313" key="1">
    <source>
        <dbReference type="EMBL" id="RGX90918.1"/>
    </source>
</evidence>
<protein>
    <submittedName>
        <fullName evidence="1">Uncharacterized protein</fullName>
    </submittedName>
</protein>
<name>A0AA92UJT4_9BACT</name>
<dbReference type="AlphaFoldDB" id="A0AA92UJT4"/>
<accession>A0AA92UJT4</accession>